<dbReference type="PANTHER" id="PTHR33112">
    <property type="entry name" value="DOMAIN PROTEIN, PUTATIVE-RELATED"/>
    <property type="match status" value="1"/>
</dbReference>
<evidence type="ECO:0008006" key="3">
    <source>
        <dbReference type="Google" id="ProtNLM"/>
    </source>
</evidence>
<dbReference type="EMBL" id="AMYD01003045">
    <property type="protein sequence ID" value="EQB47240.1"/>
    <property type="molecule type" value="Genomic_DNA"/>
</dbReference>
<protein>
    <recommendedName>
        <fullName evidence="3">Heterokaryon incompatibility domain-containing protein</fullName>
    </recommendedName>
</protein>
<dbReference type="AlphaFoldDB" id="T0LG70"/>
<evidence type="ECO:0000313" key="2">
    <source>
        <dbReference type="Proteomes" id="UP000015530"/>
    </source>
</evidence>
<organism evidence="1 2">
    <name type="scientific">Colletotrichum gloeosporioides (strain Cg-14)</name>
    <name type="common">Anthracnose fungus</name>
    <name type="synonym">Glomerella cingulata</name>
    <dbReference type="NCBI Taxonomy" id="1237896"/>
    <lineage>
        <taxon>Eukaryota</taxon>
        <taxon>Fungi</taxon>
        <taxon>Dikarya</taxon>
        <taxon>Ascomycota</taxon>
        <taxon>Pezizomycotina</taxon>
        <taxon>Sordariomycetes</taxon>
        <taxon>Hypocreomycetidae</taxon>
        <taxon>Glomerellales</taxon>
        <taxon>Glomerellaceae</taxon>
        <taxon>Colletotrichum</taxon>
        <taxon>Colletotrichum gloeosporioides species complex</taxon>
    </lineage>
</organism>
<dbReference type="Proteomes" id="UP000015530">
    <property type="component" value="Unassembled WGS sequence"/>
</dbReference>
<dbReference type="HOGENOM" id="CLU_1034429_0_0_1"/>
<dbReference type="OrthoDB" id="10029326at2759"/>
<dbReference type="STRING" id="1237896.T0LG70"/>
<comment type="caution">
    <text evidence="1">The sequence shown here is derived from an EMBL/GenBank/DDBJ whole genome shotgun (WGS) entry which is preliminary data.</text>
</comment>
<dbReference type="PANTHER" id="PTHR33112:SF16">
    <property type="entry name" value="HETEROKARYON INCOMPATIBILITY DOMAIN-CONTAINING PROTEIN"/>
    <property type="match status" value="1"/>
</dbReference>
<reference evidence="2" key="1">
    <citation type="journal article" date="2013" name="Mol. Plant Microbe Interact.">
        <title>Global aspects of pacC regulation of pathogenicity genes in Colletotrichum gloeosporioides as revealed by transcriptome analysis.</title>
        <authorList>
            <person name="Alkan N."/>
            <person name="Meng X."/>
            <person name="Friedlander G."/>
            <person name="Reuveni E."/>
            <person name="Sukno S."/>
            <person name="Sherman A."/>
            <person name="Thon M."/>
            <person name="Fluhr R."/>
            <person name="Prusky D."/>
        </authorList>
    </citation>
    <scope>NUCLEOTIDE SEQUENCE [LARGE SCALE GENOMIC DNA]</scope>
    <source>
        <strain evidence="2">Cg-14</strain>
    </source>
</reference>
<sequence>MNLSATAAPDGSGGLFFERNPETVDVFHSQQYRAMVAFSEPSHSLVREVLGGPINKGAWVFQERMLATRVLHFCRSRLFWECCTLQKAEPLSVEIPVPMEIPPEQTKQLVLPRPRGQLSPDTARMRWAGVLETYSRTSLSFRADTVLALSAIATRLCEQRDFELRDYAAGLWVPDLKKDSEDYEEGVEESEADNRDGSFDRIEGLILHRSSAKGEYARLGLFYYTLQTGAEQDEEVLGHVFGKDECLDVNSYLQKDGDGEHAFYTIKIV</sequence>
<gene>
    <name evidence="1" type="ORF">CGLO_13638</name>
</gene>
<accession>T0LG70</accession>
<proteinExistence type="predicted"/>
<name>T0LG70_COLGC</name>
<evidence type="ECO:0000313" key="1">
    <source>
        <dbReference type="EMBL" id="EQB47240.1"/>
    </source>
</evidence>